<dbReference type="Gene3D" id="1.20.5.110">
    <property type="match status" value="1"/>
</dbReference>
<sequence length="172" mass="18990">MDENGLPITGAGVDYSSVEAISQRELITYFNMFVVRTCAFLNTFSTKCESKLAVLNARLESIDASITLLETKLDSVDELKDMKLEENQTNAEAHPPNQQLDSNIPAPPQQQIAPNPEVEPATPIMTVSEDDRFKQYFKMLKFGVSEESVKLKMKSDGIDPAILSDPNAPSPP</sequence>
<dbReference type="GO" id="GO:0006887">
    <property type="term" value="P:exocytosis"/>
    <property type="evidence" value="ECO:0007669"/>
    <property type="project" value="TreeGrafter"/>
</dbReference>
<name>A0A3M7T4W7_BRAPC</name>
<dbReference type="GO" id="GO:0071203">
    <property type="term" value="C:WASH complex"/>
    <property type="evidence" value="ECO:0007669"/>
    <property type="project" value="InterPro"/>
</dbReference>
<gene>
    <name evidence="3" type="ORF">BpHYR1_032905</name>
</gene>
<dbReference type="Proteomes" id="UP000276133">
    <property type="component" value="Unassembled WGS sequence"/>
</dbReference>
<feature type="compositionally biased region" description="Polar residues" evidence="2">
    <location>
        <begin position="87"/>
        <end position="102"/>
    </location>
</feature>
<dbReference type="OrthoDB" id="268027at2759"/>
<dbReference type="EMBL" id="REGN01000278">
    <property type="protein sequence ID" value="RNA43086.1"/>
    <property type="molecule type" value="Genomic_DNA"/>
</dbReference>
<dbReference type="GO" id="GO:0030041">
    <property type="term" value="P:actin filament polymerization"/>
    <property type="evidence" value="ECO:0007669"/>
    <property type="project" value="TreeGrafter"/>
</dbReference>
<evidence type="ECO:0000313" key="4">
    <source>
        <dbReference type="Proteomes" id="UP000276133"/>
    </source>
</evidence>
<evidence type="ECO:0000256" key="2">
    <source>
        <dbReference type="SAM" id="MobiDB-lite"/>
    </source>
</evidence>
<reference evidence="3 4" key="1">
    <citation type="journal article" date="2018" name="Sci. Rep.">
        <title>Genomic signatures of local adaptation to the degree of environmental predictability in rotifers.</title>
        <authorList>
            <person name="Franch-Gras L."/>
            <person name="Hahn C."/>
            <person name="Garcia-Roger E.M."/>
            <person name="Carmona M.J."/>
            <person name="Serra M."/>
            <person name="Gomez A."/>
        </authorList>
    </citation>
    <scope>NUCLEOTIDE SEQUENCE [LARGE SCALE GENOMIC DNA]</scope>
    <source>
        <strain evidence="3">HYR1</strain>
    </source>
</reference>
<dbReference type="Pfam" id="PF10152">
    <property type="entry name" value="CCDC53"/>
    <property type="match status" value="1"/>
</dbReference>
<keyword evidence="4" id="KW-1185">Reference proteome</keyword>
<accession>A0A3M7T4W7</accession>
<dbReference type="InterPro" id="IPR019309">
    <property type="entry name" value="WASHC3"/>
</dbReference>
<organism evidence="3 4">
    <name type="scientific">Brachionus plicatilis</name>
    <name type="common">Marine rotifer</name>
    <name type="synonym">Brachionus muelleri</name>
    <dbReference type="NCBI Taxonomy" id="10195"/>
    <lineage>
        <taxon>Eukaryota</taxon>
        <taxon>Metazoa</taxon>
        <taxon>Spiralia</taxon>
        <taxon>Gnathifera</taxon>
        <taxon>Rotifera</taxon>
        <taxon>Eurotatoria</taxon>
        <taxon>Monogononta</taxon>
        <taxon>Pseudotrocha</taxon>
        <taxon>Ploima</taxon>
        <taxon>Brachionidae</taxon>
        <taxon>Brachionus</taxon>
    </lineage>
</organism>
<comment type="similarity">
    <text evidence="1">Belongs to the CCDC53 family.</text>
</comment>
<evidence type="ECO:0000313" key="3">
    <source>
        <dbReference type="EMBL" id="RNA43086.1"/>
    </source>
</evidence>
<feature type="region of interest" description="Disordered" evidence="2">
    <location>
        <begin position="80"/>
        <end position="118"/>
    </location>
</feature>
<dbReference type="AlphaFoldDB" id="A0A3M7T4W7"/>
<comment type="caution">
    <text evidence="3">The sequence shown here is derived from an EMBL/GenBank/DDBJ whole genome shotgun (WGS) entry which is preliminary data.</text>
</comment>
<dbReference type="PANTHER" id="PTHR13015:SF0">
    <property type="entry name" value="WASH COMPLEX SUBUNIT 3"/>
    <property type="match status" value="1"/>
</dbReference>
<evidence type="ECO:0000256" key="1">
    <source>
        <dbReference type="ARBA" id="ARBA00006290"/>
    </source>
</evidence>
<proteinExistence type="inferred from homology"/>
<dbReference type="PANTHER" id="PTHR13015">
    <property type="entry name" value="PROTEIN AD-016-RELATED"/>
    <property type="match status" value="1"/>
</dbReference>
<dbReference type="STRING" id="10195.A0A3M7T4W7"/>
<protein>
    <submittedName>
        <fullName evidence="3">WASH complex subunit CCDC53</fullName>
    </submittedName>
</protein>